<dbReference type="AlphaFoldDB" id="A0A1J5R1B6"/>
<organism evidence="1">
    <name type="scientific">mine drainage metagenome</name>
    <dbReference type="NCBI Taxonomy" id="410659"/>
    <lineage>
        <taxon>unclassified sequences</taxon>
        <taxon>metagenomes</taxon>
        <taxon>ecological metagenomes</taxon>
    </lineage>
</organism>
<dbReference type="EMBL" id="MLJW01000316">
    <property type="protein sequence ID" value="OIQ89761.1"/>
    <property type="molecule type" value="Genomic_DNA"/>
</dbReference>
<proteinExistence type="predicted"/>
<dbReference type="Pfam" id="PF11219">
    <property type="entry name" value="DUF3014"/>
    <property type="match status" value="1"/>
</dbReference>
<name>A0A1J5R1B6_9ZZZZ</name>
<evidence type="ECO:0008006" key="2">
    <source>
        <dbReference type="Google" id="ProtNLM"/>
    </source>
</evidence>
<comment type="caution">
    <text evidence="1">The sequence shown here is derived from an EMBL/GenBank/DDBJ whole genome shotgun (WGS) entry which is preliminary data.</text>
</comment>
<accession>A0A1J5R1B6</accession>
<sequence>MLNVVTVAIVVGVFGAAYYYWQQFQAKPEVVVQAPAPKLPSTPPKPEIRQVVESAPVPPELPQLDASDHYVFNALTDLIANKSLMKIFISEQIIHNIVATVDNLPSQRAPMSVMPIEPAHGKFLTAGKDADLIVSPKNVMRYKLYVSFAEAIDAEKLVELYVQLYPLFQQSYAELGYPKKYFNDRLIFALDDLLAAPDVQEPVRLVQPKYYYQFANPDLEKRSIGQRILMRIGSHNEAIVKAKLNEIKQALRLHMHEEKINAVE</sequence>
<reference evidence="1" key="1">
    <citation type="submission" date="2016-10" db="EMBL/GenBank/DDBJ databases">
        <title>Sequence of Gallionella enrichment culture.</title>
        <authorList>
            <person name="Poehlein A."/>
            <person name="Muehling M."/>
            <person name="Daniel R."/>
        </authorList>
    </citation>
    <scope>NUCLEOTIDE SEQUENCE</scope>
</reference>
<gene>
    <name evidence="1" type="ORF">GALL_283250</name>
</gene>
<evidence type="ECO:0000313" key="1">
    <source>
        <dbReference type="EMBL" id="OIQ89761.1"/>
    </source>
</evidence>
<protein>
    <recommendedName>
        <fullName evidence="2">DUF3014 domain-containing protein</fullName>
    </recommendedName>
</protein>
<dbReference type="InterPro" id="IPR021382">
    <property type="entry name" value="DUF3014"/>
</dbReference>